<sequence>MISVLCLLTQAKRYNGVLVKNDIYHHREVSNNISPYMGLTAGRMPVTFFRKNIANLERDYSTTDLNSIVDQISNEFDLERDRLQNYFSRSKWASFSKQLFNKIDFNLNQNGFKVISLGGTVMKITKSNGLYTVNCRKVGVTTMLIRADFQRVMQLNYVPIEFCCAGANLVLSGQEITQIYNKLNDDIQGTLNAYKSI</sequence>
<proteinExistence type="predicted"/>
<evidence type="ECO:0000313" key="1">
    <source>
        <dbReference type="EMBL" id="EAY04643.1"/>
    </source>
</evidence>
<dbReference type="InParanoid" id="A2ERR2"/>
<gene>
    <name evidence="1" type="ORF">TVAG_227600</name>
</gene>
<organism evidence="1 2">
    <name type="scientific">Trichomonas vaginalis (strain ATCC PRA-98 / G3)</name>
    <dbReference type="NCBI Taxonomy" id="412133"/>
    <lineage>
        <taxon>Eukaryota</taxon>
        <taxon>Metamonada</taxon>
        <taxon>Parabasalia</taxon>
        <taxon>Trichomonadida</taxon>
        <taxon>Trichomonadidae</taxon>
        <taxon>Trichomonas</taxon>
    </lineage>
</organism>
<dbReference type="AlphaFoldDB" id="A2ERR2"/>
<dbReference type="VEuPathDB" id="TrichDB:TVAGG3_0182760"/>
<reference evidence="1" key="1">
    <citation type="submission" date="2006-10" db="EMBL/GenBank/DDBJ databases">
        <authorList>
            <person name="Amadeo P."/>
            <person name="Zhao Q."/>
            <person name="Wortman J."/>
            <person name="Fraser-Liggett C."/>
            <person name="Carlton J."/>
        </authorList>
    </citation>
    <scope>NUCLEOTIDE SEQUENCE</scope>
    <source>
        <strain evidence="1">G3</strain>
    </source>
</reference>
<protein>
    <submittedName>
        <fullName evidence="1">Uncharacterized protein</fullName>
    </submittedName>
</protein>
<name>A2ERR2_TRIV3</name>
<dbReference type="RefSeq" id="XP_001316866.1">
    <property type="nucleotide sequence ID" value="XM_001316831.1"/>
</dbReference>
<dbReference type="KEGG" id="tva:4762506"/>
<evidence type="ECO:0000313" key="2">
    <source>
        <dbReference type="Proteomes" id="UP000001542"/>
    </source>
</evidence>
<dbReference type="SMR" id="A2ERR2"/>
<dbReference type="Proteomes" id="UP000001542">
    <property type="component" value="Unassembled WGS sequence"/>
</dbReference>
<reference evidence="1" key="2">
    <citation type="journal article" date="2007" name="Science">
        <title>Draft genome sequence of the sexually transmitted pathogen Trichomonas vaginalis.</title>
        <authorList>
            <person name="Carlton J.M."/>
            <person name="Hirt R.P."/>
            <person name="Silva J.C."/>
            <person name="Delcher A.L."/>
            <person name="Schatz M."/>
            <person name="Zhao Q."/>
            <person name="Wortman J.R."/>
            <person name="Bidwell S.L."/>
            <person name="Alsmark U.C.M."/>
            <person name="Besteiro S."/>
            <person name="Sicheritz-Ponten T."/>
            <person name="Noel C.J."/>
            <person name="Dacks J.B."/>
            <person name="Foster P.G."/>
            <person name="Simillion C."/>
            <person name="Van de Peer Y."/>
            <person name="Miranda-Saavedra D."/>
            <person name="Barton G.J."/>
            <person name="Westrop G.D."/>
            <person name="Mueller S."/>
            <person name="Dessi D."/>
            <person name="Fiori P.L."/>
            <person name="Ren Q."/>
            <person name="Paulsen I."/>
            <person name="Zhang H."/>
            <person name="Bastida-Corcuera F.D."/>
            <person name="Simoes-Barbosa A."/>
            <person name="Brown M.T."/>
            <person name="Hayes R.D."/>
            <person name="Mukherjee M."/>
            <person name="Okumura C.Y."/>
            <person name="Schneider R."/>
            <person name="Smith A.J."/>
            <person name="Vanacova S."/>
            <person name="Villalvazo M."/>
            <person name="Haas B.J."/>
            <person name="Pertea M."/>
            <person name="Feldblyum T.V."/>
            <person name="Utterback T.R."/>
            <person name="Shu C.L."/>
            <person name="Osoegawa K."/>
            <person name="de Jong P.J."/>
            <person name="Hrdy I."/>
            <person name="Horvathova L."/>
            <person name="Zubacova Z."/>
            <person name="Dolezal P."/>
            <person name="Malik S.B."/>
            <person name="Logsdon J.M. Jr."/>
            <person name="Henze K."/>
            <person name="Gupta A."/>
            <person name="Wang C.C."/>
            <person name="Dunne R.L."/>
            <person name="Upcroft J.A."/>
            <person name="Upcroft P."/>
            <person name="White O."/>
            <person name="Salzberg S.L."/>
            <person name="Tang P."/>
            <person name="Chiu C.-H."/>
            <person name="Lee Y.-S."/>
            <person name="Embley T.M."/>
            <person name="Coombs G.H."/>
            <person name="Mottram J.C."/>
            <person name="Tachezy J."/>
            <person name="Fraser-Liggett C.M."/>
            <person name="Johnson P.J."/>
        </authorList>
    </citation>
    <scope>NUCLEOTIDE SEQUENCE [LARGE SCALE GENOMIC DNA]</scope>
    <source>
        <strain evidence="1">G3</strain>
    </source>
</reference>
<dbReference type="VEuPathDB" id="TrichDB:TVAG_227600"/>
<keyword evidence="2" id="KW-1185">Reference proteome</keyword>
<accession>A2ERR2</accession>
<dbReference type="EMBL" id="DS113469">
    <property type="protein sequence ID" value="EAY04643.1"/>
    <property type="molecule type" value="Genomic_DNA"/>
</dbReference>